<dbReference type="InterPro" id="IPR000085">
    <property type="entry name" value="RuvA"/>
</dbReference>
<dbReference type="AlphaFoldDB" id="A0A6J6E2N6"/>
<dbReference type="Gene3D" id="2.40.50.140">
    <property type="entry name" value="Nucleic acid-binding proteins"/>
    <property type="match status" value="1"/>
</dbReference>
<evidence type="ECO:0000256" key="1">
    <source>
        <dbReference type="ARBA" id="ARBA00022490"/>
    </source>
</evidence>
<dbReference type="Pfam" id="PF07499">
    <property type="entry name" value="RuvA_C"/>
    <property type="match status" value="1"/>
</dbReference>
<dbReference type="GO" id="GO:0009379">
    <property type="term" value="C:Holliday junction helicase complex"/>
    <property type="evidence" value="ECO:0007669"/>
    <property type="project" value="InterPro"/>
</dbReference>
<dbReference type="SMART" id="SM00278">
    <property type="entry name" value="HhH1"/>
    <property type="match status" value="2"/>
</dbReference>
<dbReference type="EMBL" id="CAEZTU010000005">
    <property type="protein sequence ID" value="CAB4570651.1"/>
    <property type="molecule type" value="Genomic_DNA"/>
</dbReference>
<dbReference type="InterPro" id="IPR013849">
    <property type="entry name" value="DNA_helicase_Holl-junc_RuvA_I"/>
</dbReference>
<dbReference type="Pfam" id="PF01330">
    <property type="entry name" value="RuvA_N"/>
    <property type="match status" value="1"/>
</dbReference>
<dbReference type="GO" id="GO:0005524">
    <property type="term" value="F:ATP binding"/>
    <property type="evidence" value="ECO:0007669"/>
    <property type="project" value="InterPro"/>
</dbReference>
<evidence type="ECO:0000256" key="3">
    <source>
        <dbReference type="ARBA" id="ARBA00023125"/>
    </source>
</evidence>
<dbReference type="Gene3D" id="1.10.150.20">
    <property type="entry name" value="5' to 3' exonuclease, C-terminal subdomain"/>
    <property type="match status" value="1"/>
</dbReference>
<dbReference type="InterPro" id="IPR003583">
    <property type="entry name" value="Hlx-hairpin-Hlx_DNA-bd_motif"/>
</dbReference>
<feature type="domain" description="Helix-hairpin-helix DNA-binding motif class 1" evidence="5">
    <location>
        <begin position="72"/>
        <end position="91"/>
    </location>
</feature>
<dbReference type="GO" id="GO:0006281">
    <property type="term" value="P:DNA repair"/>
    <property type="evidence" value="ECO:0007669"/>
    <property type="project" value="UniProtKB-KW"/>
</dbReference>
<keyword evidence="3" id="KW-0238">DNA-binding</keyword>
<dbReference type="InterPro" id="IPR012340">
    <property type="entry name" value="NA-bd_OB-fold"/>
</dbReference>
<dbReference type="InterPro" id="IPR011114">
    <property type="entry name" value="RuvA_C"/>
</dbReference>
<evidence type="ECO:0000256" key="4">
    <source>
        <dbReference type="ARBA" id="ARBA00023204"/>
    </source>
</evidence>
<dbReference type="InterPro" id="IPR036267">
    <property type="entry name" value="RuvA_C_sf"/>
</dbReference>
<sequence length="191" mass="20265">MIAFVKGILTEISALGAVVDVGGVGMNLLTSANALKGKKVGDQVQVPTVMVVREDHMTLYGFADANEKEMFLLLQTVSGIGPRMALNAISVMGEQKLNNAIANSDIGSLTSVPGIGKKGAQRLILELSDKIATPRNMSNASWRESLITALVGLGWNRKDAAMAAEQVETPENEADLSDSLRSALKILSKSR</sequence>
<dbReference type="SUPFAM" id="SSF46929">
    <property type="entry name" value="DNA helicase RuvA subunit, C-terminal domain"/>
    <property type="match status" value="1"/>
</dbReference>
<dbReference type="GO" id="GO:0003677">
    <property type="term" value="F:DNA binding"/>
    <property type="evidence" value="ECO:0007669"/>
    <property type="project" value="UniProtKB-KW"/>
</dbReference>
<accession>A0A6J6E2N6</accession>
<gene>
    <name evidence="6" type="ORF">UFOPK1740_00209</name>
</gene>
<evidence type="ECO:0000256" key="2">
    <source>
        <dbReference type="ARBA" id="ARBA00022763"/>
    </source>
</evidence>
<organism evidence="6">
    <name type="scientific">freshwater metagenome</name>
    <dbReference type="NCBI Taxonomy" id="449393"/>
    <lineage>
        <taxon>unclassified sequences</taxon>
        <taxon>metagenomes</taxon>
        <taxon>ecological metagenomes</taxon>
    </lineage>
</organism>
<protein>
    <submittedName>
        <fullName evidence="6">Unannotated protein</fullName>
    </submittedName>
</protein>
<dbReference type="GO" id="GO:0006310">
    <property type="term" value="P:DNA recombination"/>
    <property type="evidence" value="ECO:0007669"/>
    <property type="project" value="InterPro"/>
</dbReference>
<dbReference type="HAMAP" id="MF_00031">
    <property type="entry name" value="DNA_HJ_migration_RuvA"/>
    <property type="match status" value="1"/>
</dbReference>
<dbReference type="CDD" id="cd14332">
    <property type="entry name" value="UBA_RuvA_C"/>
    <property type="match status" value="1"/>
</dbReference>
<evidence type="ECO:0000259" key="5">
    <source>
        <dbReference type="SMART" id="SM00278"/>
    </source>
</evidence>
<dbReference type="Gene3D" id="1.10.8.10">
    <property type="entry name" value="DNA helicase RuvA subunit, C-terminal domain"/>
    <property type="match status" value="1"/>
</dbReference>
<keyword evidence="4" id="KW-0234">DNA repair</keyword>
<feature type="domain" description="Helix-hairpin-helix DNA-binding motif class 1" evidence="5">
    <location>
        <begin position="107"/>
        <end position="126"/>
    </location>
</feature>
<dbReference type="SUPFAM" id="SSF47781">
    <property type="entry name" value="RuvA domain 2-like"/>
    <property type="match status" value="1"/>
</dbReference>
<dbReference type="Pfam" id="PF14520">
    <property type="entry name" value="HHH_5"/>
    <property type="match status" value="1"/>
</dbReference>
<name>A0A6J6E2N6_9ZZZZ</name>
<dbReference type="GO" id="GO:0009378">
    <property type="term" value="F:four-way junction helicase activity"/>
    <property type="evidence" value="ECO:0007669"/>
    <property type="project" value="InterPro"/>
</dbReference>
<proteinExistence type="inferred from homology"/>
<dbReference type="InterPro" id="IPR010994">
    <property type="entry name" value="RuvA_2-like"/>
</dbReference>
<keyword evidence="1" id="KW-0963">Cytoplasm</keyword>
<evidence type="ECO:0000313" key="6">
    <source>
        <dbReference type="EMBL" id="CAB4570651.1"/>
    </source>
</evidence>
<dbReference type="NCBIfam" id="TIGR00084">
    <property type="entry name" value="ruvA"/>
    <property type="match status" value="1"/>
</dbReference>
<keyword evidence="2" id="KW-0227">DNA damage</keyword>
<reference evidence="6" key="1">
    <citation type="submission" date="2020-05" db="EMBL/GenBank/DDBJ databases">
        <authorList>
            <person name="Chiriac C."/>
            <person name="Salcher M."/>
            <person name="Ghai R."/>
            <person name="Kavagutti S V."/>
        </authorList>
    </citation>
    <scope>NUCLEOTIDE SEQUENCE</scope>
</reference>
<dbReference type="SUPFAM" id="SSF50249">
    <property type="entry name" value="Nucleic acid-binding proteins"/>
    <property type="match status" value="1"/>
</dbReference>